<feature type="transmembrane region" description="Helical" evidence="12">
    <location>
        <begin position="166"/>
        <end position="182"/>
    </location>
</feature>
<evidence type="ECO:0000259" key="13">
    <source>
        <dbReference type="PROSITE" id="PS50262"/>
    </source>
</evidence>
<dbReference type="InterPro" id="IPR000725">
    <property type="entry name" value="Olfact_rcpt"/>
</dbReference>
<dbReference type="PANTHER" id="PTHR26452">
    <property type="entry name" value="OLFACTORY RECEPTOR"/>
    <property type="match status" value="1"/>
</dbReference>
<evidence type="ECO:0000256" key="2">
    <source>
        <dbReference type="ARBA" id="ARBA00022475"/>
    </source>
</evidence>
<evidence type="ECO:0000256" key="7">
    <source>
        <dbReference type="ARBA" id="ARBA00023040"/>
    </source>
</evidence>
<dbReference type="InParanoid" id="G5BKQ4"/>
<proteinExistence type="predicted"/>
<dbReference type="PRINTS" id="PR00245">
    <property type="entry name" value="OLFACTORYR"/>
</dbReference>
<evidence type="ECO:0000256" key="10">
    <source>
        <dbReference type="ARBA" id="ARBA00023224"/>
    </source>
</evidence>
<dbReference type="GO" id="GO:0005886">
    <property type="term" value="C:plasma membrane"/>
    <property type="evidence" value="ECO:0007669"/>
    <property type="project" value="UniProtKB-SubCell"/>
</dbReference>
<keyword evidence="4 12" id="KW-0812">Transmembrane</keyword>
<evidence type="ECO:0000256" key="12">
    <source>
        <dbReference type="SAM" id="Phobius"/>
    </source>
</evidence>
<keyword evidence="5" id="KW-0552">Olfaction</keyword>
<evidence type="ECO:0000256" key="4">
    <source>
        <dbReference type="ARBA" id="ARBA00022692"/>
    </source>
</evidence>
<dbReference type="SUPFAM" id="SSF81321">
    <property type="entry name" value="Family A G protein-coupled receptor-like"/>
    <property type="match status" value="1"/>
</dbReference>
<dbReference type="Proteomes" id="UP000006813">
    <property type="component" value="Unassembled WGS sequence"/>
</dbReference>
<name>G5BKQ4_HETGA</name>
<dbReference type="InterPro" id="IPR017452">
    <property type="entry name" value="GPCR_Rhodpsn_7TM"/>
</dbReference>
<protein>
    <submittedName>
        <fullName evidence="14">Olfactory receptor 13G1</fullName>
    </submittedName>
</protein>
<feature type="transmembrane region" description="Helical" evidence="12">
    <location>
        <begin position="28"/>
        <end position="47"/>
    </location>
</feature>
<sequence>MVLFTTMAYDCYVAICFPLHYSTIMNTYICVALFSVVMAIGIINPWVHTGPILRLTFCRPNTINHFFCKIPSLLALSCSPMRLNKVTVYVADITLAVGDFTFTCISYCFIIAAILHIPMKEGKKKAFSSCSSHLIVVLLYYCPIIYTYSCPASSYTYEKDKFVAPLYTLMTPTLNPIVYSFCNKEMQVGIRKVSPFLKL</sequence>
<evidence type="ECO:0000313" key="14">
    <source>
        <dbReference type="EMBL" id="EHB09865.1"/>
    </source>
</evidence>
<comment type="subcellular location">
    <subcellularLocation>
        <location evidence="1">Cell membrane</location>
        <topology evidence="1">Multi-pass membrane protein</topology>
    </subcellularLocation>
</comment>
<feature type="domain" description="G-protein coupled receptors family 1 profile" evidence="13">
    <location>
        <begin position="1"/>
        <end position="179"/>
    </location>
</feature>
<organism evidence="14 15">
    <name type="scientific">Heterocephalus glaber</name>
    <name type="common">Naked mole rat</name>
    <dbReference type="NCBI Taxonomy" id="10181"/>
    <lineage>
        <taxon>Eukaryota</taxon>
        <taxon>Metazoa</taxon>
        <taxon>Chordata</taxon>
        <taxon>Craniata</taxon>
        <taxon>Vertebrata</taxon>
        <taxon>Euteleostomi</taxon>
        <taxon>Mammalia</taxon>
        <taxon>Eutheria</taxon>
        <taxon>Euarchontoglires</taxon>
        <taxon>Glires</taxon>
        <taxon>Rodentia</taxon>
        <taxon>Hystricomorpha</taxon>
        <taxon>Bathyergidae</taxon>
        <taxon>Heterocephalus</taxon>
    </lineage>
</organism>
<evidence type="ECO:0000256" key="9">
    <source>
        <dbReference type="ARBA" id="ARBA00023170"/>
    </source>
</evidence>
<evidence type="ECO:0000256" key="1">
    <source>
        <dbReference type="ARBA" id="ARBA00004651"/>
    </source>
</evidence>
<keyword evidence="9 14" id="KW-0675">Receptor</keyword>
<accession>G5BKQ4</accession>
<dbReference type="GO" id="GO:0004930">
    <property type="term" value="F:G protein-coupled receptor activity"/>
    <property type="evidence" value="ECO:0007669"/>
    <property type="project" value="UniProtKB-KW"/>
</dbReference>
<keyword evidence="2" id="KW-1003">Cell membrane</keyword>
<evidence type="ECO:0000313" key="15">
    <source>
        <dbReference type="Proteomes" id="UP000006813"/>
    </source>
</evidence>
<comment type="function">
    <text evidence="11">Possible taste receptor.</text>
</comment>
<dbReference type="Gene3D" id="1.20.1070.10">
    <property type="entry name" value="Rhodopsin 7-helix transmembrane proteins"/>
    <property type="match status" value="1"/>
</dbReference>
<evidence type="ECO:0000256" key="8">
    <source>
        <dbReference type="ARBA" id="ARBA00023136"/>
    </source>
</evidence>
<dbReference type="PROSITE" id="PS50262">
    <property type="entry name" value="G_PROTEIN_RECEP_F1_2"/>
    <property type="match status" value="1"/>
</dbReference>
<keyword evidence="8 12" id="KW-0472">Membrane</keyword>
<keyword evidence="6 12" id="KW-1133">Transmembrane helix</keyword>
<evidence type="ECO:0000256" key="3">
    <source>
        <dbReference type="ARBA" id="ARBA00022606"/>
    </source>
</evidence>
<feature type="transmembrane region" description="Helical" evidence="12">
    <location>
        <begin position="89"/>
        <end position="114"/>
    </location>
</feature>
<evidence type="ECO:0000256" key="6">
    <source>
        <dbReference type="ARBA" id="ARBA00022989"/>
    </source>
</evidence>
<reference evidence="14 15" key="1">
    <citation type="journal article" date="2011" name="Nature">
        <title>Genome sequencing reveals insights into physiology and longevity of the naked mole rat.</title>
        <authorList>
            <person name="Kim E.B."/>
            <person name="Fang X."/>
            <person name="Fushan A.A."/>
            <person name="Huang Z."/>
            <person name="Lobanov A.V."/>
            <person name="Han L."/>
            <person name="Marino S.M."/>
            <person name="Sun X."/>
            <person name="Turanov A.A."/>
            <person name="Yang P."/>
            <person name="Yim S.H."/>
            <person name="Zhao X."/>
            <person name="Kasaikina M.V."/>
            <person name="Stoletzki N."/>
            <person name="Peng C."/>
            <person name="Polak P."/>
            <person name="Xiong Z."/>
            <person name="Kiezun A."/>
            <person name="Zhu Y."/>
            <person name="Chen Y."/>
            <person name="Kryukov G.V."/>
            <person name="Zhang Q."/>
            <person name="Peshkin L."/>
            <person name="Yang L."/>
            <person name="Bronson R.T."/>
            <person name="Buffenstein R."/>
            <person name="Wang B."/>
            <person name="Han C."/>
            <person name="Li Q."/>
            <person name="Chen L."/>
            <person name="Zhao W."/>
            <person name="Sunyaev S.R."/>
            <person name="Park T.J."/>
            <person name="Zhang G."/>
            <person name="Wang J."/>
            <person name="Gladyshev V.N."/>
        </authorList>
    </citation>
    <scope>NUCLEOTIDE SEQUENCE [LARGE SCALE GENOMIC DNA]</scope>
</reference>
<gene>
    <name evidence="14" type="ORF">GW7_03744</name>
</gene>
<dbReference type="GO" id="GO:0004984">
    <property type="term" value="F:olfactory receptor activity"/>
    <property type="evidence" value="ECO:0007669"/>
    <property type="project" value="InterPro"/>
</dbReference>
<dbReference type="EMBL" id="JH170771">
    <property type="protein sequence ID" value="EHB09865.1"/>
    <property type="molecule type" value="Genomic_DNA"/>
</dbReference>
<evidence type="ECO:0000256" key="11">
    <source>
        <dbReference type="ARBA" id="ARBA00053672"/>
    </source>
</evidence>
<dbReference type="AlphaFoldDB" id="G5BKQ4"/>
<keyword evidence="3" id="KW-0716">Sensory transduction</keyword>
<dbReference type="FunFam" id="1.20.1070.10:FF:000015">
    <property type="entry name" value="Olfactory receptor"/>
    <property type="match status" value="1"/>
</dbReference>
<evidence type="ECO:0000256" key="5">
    <source>
        <dbReference type="ARBA" id="ARBA00022725"/>
    </source>
</evidence>
<dbReference type="InterPro" id="IPR050516">
    <property type="entry name" value="Olfactory_GPCR"/>
</dbReference>
<feature type="transmembrane region" description="Helical" evidence="12">
    <location>
        <begin position="126"/>
        <end position="146"/>
    </location>
</feature>
<dbReference type="OMA" id="RINEGMV"/>
<keyword evidence="10" id="KW-0807">Transducer</keyword>
<dbReference type="Pfam" id="PF13853">
    <property type="entry name" value="7tm_4"/>
    <property type="match status" value="1"/>
</dbReference>
<keyword evidence="7" id="KW-0297">G-protein coupled receptor</keyword>